<keyword evidence="2" id="KW-1185">Reference proteome</keyword>
<sequence>MADTAGRGLDVLHNGPGAPAPYSSYIAPVPQPSALDSEFAEHEKPRCWRELGFSAPLSLAGSGDGYYSRIVKYSALDRSRDEQKGAAKRIEPLLALGVFFYCWQPAARPWRLRRKPGSTIKFKECGTSHG</sequence>
<gene>
    <name evidence="1" type="ORF">FIBSPDRAFT_883082</name>
</gene>
<dbReference type="Proteomes" id="UP000076532">
    <property type="component" value="Unassembled WGS sequence"/>
</dbReference>
<evidence type="ECO:0000313" key="1">
    <source>
        <dbReference type="EMBL" id="KZP31746.1"/>
    </source>
</evidence>
<evidence type="ECO:0000313" key="2">
    <source>
        <dbReference type="Proteomes" id="UP000076532"/>
    </source>
</evidence>
<dbReference type="EMBL" id="KV417488">
    <property type="protein sequence ID" value="KZP31746.1"/>
    <property type="molecule type" value="Genomic_DNA"/>
</dbReference>
<accession>A0A166UJC4</accession>
<proteinExistence type="predicted"/>
<dbReference type="AlphaFoldDB" id="A0A166UJC4"/>
<organism evidence="1 2">
    <name type="scientific">Athelia psychrophila</name>
    <dbReference type="NCBI Taxonomy" id="1759441"/>
    <lineage>
        <taxon>Eukaryota</taxon>
        <taxon>Fungi</taxon>
        <taxon>Dikarya</taxon>
        <taxon>Basidiomycota</taxon>
        <taxon>Agaricomycotina</taxon>
        <taxon>Agaricomycetes</taxon>
        <taxon>Agaricomycetidae</taxon>
        <taxon>Atheliales</taxon>
        <taxon>Atheliaceae</taxon>
        <taxon>Athelia</taxon>
    </lineage>
</organism>
<protein>
    <submittedName>
        <fullName evidence="1">Uncharacterized protein</fullName>
    </submittedName>
</protein>
<name>A0A166UJC4_9AGAM</name>
<reference evidence="1 2" key="1">
    <citation type="journal article" date="2016" name="Mol. Biol. Evol.">
        <title>Comparative Genomics of Early-Diverging Mushroom-Forming Fungi Provides Insights into the Origins of Lignocellulose Decay Capabilities.</title>
        <authorList>
            <person name="Nagy L.G."/>
            <person name="Riley R."/>
            <person name="Tritt A."/>
            <person name="Adam C."/>
            <person name="Daum C."/>
            <person name="Floudas D."/>
            <person name="Sun H."/>
            <person name="Yadav J.S."/>
            <person name="Pangilinan J."/>
            <person name="Larsson K.H."/>
            <person name="Matsuura K."/>
            <person name="Barry K."/>
            <person name="Labutti K."/>
            <person name="Kuo R."/>
            <person name="Ohm R.A."/>
            <person name="Bhattacharya S.S."/>
            <person name="Shirouzu T."/>
            <person name="Yoshinaga Y."/>
            <person name="Martin F.M."/>
            <person name="Grigoriev I.V."/>
            <person name="Hibbett D.S."/>
        </authorList>
    </citation>
    <scope>NUCLEOTIDE SEQUENCE [LARGE SCALE GENOMIC DNA]</scope>
    <source>
        <strain evidence="1 2">CBS 109695</strain>
    </source>
</reference>